<dbReference type="PANTHER" id="PTHR30069">
    <property type="entry name" value="TONB-DEPENDENT OUTER MEMBRANE RECEPTOR"/>
    <property type="match status" value="1"/>
</dbReference>
<keyword evidence="4" id="KW-0812">Transmembrane</keyword>
<evidence type="ECO:0000256" key="4">
    <source>
        <dbReference type="ARBA" id="ARBA00022692"/>
    </source>
</evidence>
<evidence type="ECO:0000259" key="11">
    <source>
        <dbReference type="Pfam" id="PF00593"/>
    </source>
</evidence>
<evidence type="ECO:0000256" key="2">
    <source>
        <dbReference type="ARBA" id="ARBA00022448"/>
    </source>
</evidence>
<feature type="domain" description="TonB-dependent receptor-like beta-barrel" evidence="11">
    <location>
        <begin position="424"/>
        <end position="675"/>
    </location>
</feature>
<keyword evidence="2" id="KW-0813">Transport</keyword>
<protein>
    <submittedName>
        <fullName evidence="13">TonB-dependent receptor</fullName>
    </submittedName>
</protein>
<dbReference type="Gene3D" id="2.40.170.20">
    <property type="entry name" value="TonB-dependent receptor, beta-barrel domain"/>
    <property type="match status" value="1"/>
</dbReference>
<dbReference type="AlphaFoldDB" id="A0A3R6CS22"/>
<proteinExistence type="inferred from homology"/>
<evidence type="ECO:0000256" key="7">
    <source>
        <dbReference type="ARBA" id="ARBA00023136"/>
    </source>
</evidence>
<dbReference type="RefSeq" id="WP_118085517.1">
    <property type="nucleotide sequence ID" value="NZ_QRVA01000001.1"/>
</dbReference>
<comment type="subcellular location">
    <subcellularLocation>
        <location evidence="1">Cell outer membrane</location>
        <topology evidence="1">Multi-pass membrane protein</topology>
    </subcellularLocation>
</comment>
<evidence type="ECO:0000256" key="1">
    <source>
        <dbReference type="ARBA" id="ARBA00004571"/>
    </source>
</evidence>
<evidence type="ECO:0000313" key="15">
    <source>
        <dbReference type="Proteomes" id="UP000283872"/>
    </source>
</evidence>
<evidence type="ECO:0000256" key="8">
    <source>
        <dbReference type="ARBA" id="ARBA00023170"/>
    </source>
</evidence>
<keyword evidence="5" id="KW-0732">Signal</keyword>
<gene>
    <name evidence="13" type="ORF">DWY11_00885</name>
    <name evidence="14" type="ORF">DXA63_01135</name>
</gene>
<feature type="domain" description="TonB-dependent receptor plug" evidence="12">
    <location>
        <begin position="45"/>
        <end position="129"/>
    </location>
</feature>
<evidence type="ECO:0000256" key="10">
    <source>
        <dbReference type="RuleBase" id="RU003357"/>
    </source>
</evidence>
<comment type="caution">
    <text evidence="13">The sequence shown here is derived from an EMBL/GenBank/DDBJ whole genome shotgun (WGS) entry which is preliminary data.</text>
</comment>
<dbReference type="Proteomes" id="UP000285604">
    <property type="component" value="Unassembled WGS sequence"/>
</dbReference>
<dbReference type="InterPro" id="IPR036942">
    <property type="entry name" value="Beta-barrel_TonB_sf"/>
</dbReference>
<evidence type="ECO:0000256" key="6">
    <source>
        <dbReference type="ARBA" id="ARBA00023077"/>
    </source>
</evidence>
<sequence>MKALRIFCLGGLLLLYAQVGMGQDSIRTEHLQEVKVNARQHRILTSTSPLQLLDKGDMLRLGVTDMADALHRMPGINLRDYGGAGGMKTVAVRGFGAGHTGVSYDGVLLSECQGGEIDVSRYSLDQVQTLRLTIGDNDDIFISARQASVAALLAIETMSEIPIDKQPHLSTQLQVGSFGYVSPYLRYVQRLSDRFTLQAMGEYTYAENDYPFILHNGKYTTHERRTNSRMNSGHGELNMHWMMGRRADGMSRNQLWAKLYYYDNDRQLPGIVRYYTDVTAEQLHDRNAFAQARWQARSLDDHWMLKVQAKMNWASSAYQDTLVANRRNDATYWQREYYTSAALMWMPDDGWALDYSADWMMNSLNSTLATDLRPHRHGILQSLSARYAKGRWVALARILASVYLNSVGRKIETLQGSANPTKAGQAAKDARRLSPSLSLSYRLLGNGTASDELYLRASYKDIFRVPTFNENYFFHYGSSDLKPEKTRQLNIGFTWKKTSSGDGGNGESLRYKGWNVQATLDGYCNRVTDKIVGVPYNMFVWRTVNLARVDVVGADASLRGTWQMAPGQQLSLQGSYSYQHVVNHTDRSSRYYGNQVAYIPLHSGSIALGWENPWVNVSLHGQGMSKRWANNEHYDGTEVGGYWDMGLTLYRQLDGLTFLGKSLRGVKVRMDVKNLLSEQYELVGHYPMPRRSWMLSIGYNF</sequence>
<name>A0A3R6CS22_9BACT</name>
<dbReference type="GO" id="GO:0044718">
    <property type="term" value="P:siderophore transmembrane transport"/>
    <property type="evidence" value="ECO:0007669"/>
    <property type="project" value="TreeGrafter"/>
</dbReference>
<evidence type="ECO:0000313" key="13">
    <source>
        <dbReference type="EMBL" id="RGS19805.1"/>
    </source>
</evidence>
<comment type="similarity">
    <text evidence="10">Belongs to the TonB-dependent receptor family.</text>
</comment>
<evidence type="ECO:0000259" key="12">
    <source>
        <dbReference type="Pfam" id="PF07715"/>
    </source>
</evidence>
<evidence type="ECO:0000256" key="5">
    <source>
        <dbReference type="ARBA" id="ARBA00022729"/>
    </source>
</evidence>
<accession>A0A3R6CS22</accession>
<dbReference type="GO" id="GO:0009279">
    <property type="term" value="C:cell outer membrane"/>
    <property type="evidence" value="ECO:0007669"/>
    <property type="project" value="UniProtKB-SubCell"/>
</dbReference>
<dbReference type="GO" id="GO:0015344">
    <property type="term" value="F:siderophore uptake transmembrane transporter activity"/>
    <property type="evidence" value="ECO:0007669"/>
    <property type="project" value="TreeGrafter"/>
</dbReference>
<dbReference type="InterPro" id="IPR037066">
    <property type="entry name" value="Plug_dom_sf"/>
</dbReference>
<dbReference type="Proteomes" id="UP000283872">
    <property type="component" value="Unassembled WGS sequence"/>
</dbReference>
<dbReference type="PANTHER" id="PTHR30069:SF29">
    <property type="entry name" value="HEMOGLOBIN AND HEMOGLOBIN-HAPTOGLOBIN-BINDING PROTEIN 1-RELATED"/>
    <property type="match status" value="1"/>
</dbReference>
<keyword evidence="8 13" id="KW-0675">Receptor</keyword>
<organism evidence="13 15">
    <name type="scientific">Segatella copri</name>
    <dbReference type="NCBI Taxonomy" id="165179"/>
    <lineage>
        <taxon>Bacteria</taxon>
        <taxon>Pseudomonadati</taxon>
        <taxon>Bacteroidota</taxon>
        <taxon>Bacteroidia</taxon>
        <taxon>Bacteroidales</taxon>
        <taxon>Prevotellaceae</taxon>
        <taxon>Segatella</taxon>
    </lineage>
</organism>
<evidence type="ECO:0000313" key="14">
    <source>
        <dbReference type="EMBL" id="RGX98401.1"/>
    </source>
</evidence>
<dbReference type="Pfam" id="PF07715">
    <property type="entry name" value="Plug"/>
    <property type="match status" value="1"/>
</dbReference>
<dbReference type="EMBL" id="QSCI01000002">
    <property type="protein sequence ID" value="RGX98401.1"/>
    <property type="molecule type" value="Genomic_DNA"/>
</dbReference>
<keyword evidence="3" id="KW-1134">Transmembrane beta strand</keyword>
<dbReference type="InterPro" id="IPR039426">
    <property type="entry name" value="TonB-dep_rcpt-like"/>
</dbReference>
<keyword evidence="7 10" id="KW-0472">Membrane</keyword>
<evidence type="ECO:0000256" key="3">
    <source>
        <dbReference type="ARBA" id="ARBA00022452"/>
    </source>
</evidence>
<evidence type="ECO:0000313" key="16">
    <source>
        <dbReference type="Proteomes" id="UP000285604"/>
    </source>
</evidence>
<evidence type="ECO:0000256" key="9">
    <source>
        <dbReference type="ARBA" id="ARBA00023237"/>
    </source>
</evidence>
<keyword evidence="9" id="KW-0998">Cell outer membrane</keyword>
<dbReference type="SUPFAM" id="SSF56935">
    <property type="entry name" value="Porins"/>
    <property type="match status" value="1"/>
</dbReference>
<reference evidence="15 16" key="1">
    <citation type="submission" date="2018-08" db="EMBL/GenBank/DDBJ databases">
        <title>A genome reference for cultivated species of the human gut microbiota.</title>
        <authorList>
            <person name="Zou Y."/>
            <person name="Xue W."/>
            <person name="Luo G."/>
        </authorList>
    </citation>
    <scope>NUCLEOTIDE SEQUENCE [LARGE SCALE GENOMIC DNA]</scope>
    <source>
        <strain evidence="13 15">AF24-12</strain>
        <strain evidence="14 16">OF03-3</strain>
    </source>
</reference>
<dbReference type="EMBL" id="QRVA01000001">
    <property type="protein sequence ID" value="RGS19805.1"/>
    <property type="molecule type" value="Genomic_DNA"/>
</dbReference>
<dbReference type="Pfam" id="PF00593">
    <property type="entry name" value="TonB_dep_Rec_b-barrel"/>
    <property type="match status" value="1"/>
</dbReference>
<dbReference type="InterPro" id="IPR000531">
    <property type="entry name" value="Beta-barrel_TonB"/>
</dbReference>
<dbReference type="InterPro" id="IPR012910">
    <property type="entry name" value="Plug_dom"/>
</dbReference>
<dbReference type="Gene3D" id="2.170.130.10">
    <property type="entry name" value="TonB-dependent receptor, plug domain"/>
    <property type="match status" value="1"/>
</dbReference>
<keyword evidence="6 10" id="KW-0798">TonB box</keyword>